<dbReference type="EMBL" id="LKEU01000018">
    <property type="protein sequence ID" value="OFV71650.1"/>
    <property type="molecule type" value="Genomic_DNA"/>
</dbReference>
<dbReference type="EMBL" id="VSLA01000026">
    <property type="protein sequence ID" value="TYC84170.1"/>
    <property type="molecule type" value="Genomic_DNA"/>
</dbReference>
<proteinExistence type="predicted"/>
<protein>
    <submittedName>
        <fullName evidence="3">Polyphosphate polymerase domain-containing protein</fullName>
    </submittedName>
    <submittedName>
        <fullName evidence="2">VTC domain protein</fullName>
    </submittedName>
</protein>
<evidence type="ECO:0000313" key="5">
    <source>
        <dbReference type="Proteomes" id="UP000322619"/>
    </source>
</evidence>
<dbReference type="RefSeq" id="WP_070370296.1">
    <property type="nucleotide sequence ID" value="NZ_LKEU01000018.1"/>
</dbReference>
<dbReference type="CDD" id="cd07750">
    <property type="entry name" value="PolyPPase_VTC_like"/>
    <property type="match status" value="1"/>
</dbReference>
<reference evidence="2 4" key="1">
    <citation type="submission" date="2015-09" db="EMBL/GenBank/DDBJ databases">
        <title>Genome sequence of Acetobacterium wieringae DSM 1911.</title>
        <authorList>
            <person name="Poehlein A."/>
            <person name="Bengelsdorf F.R."/>
            <person name="Schiel-Bengelsdorf B."/>
            <person name="Duerre P."/>
            <person name="Daniel R."/>
        </authorList>
    </citation>
    <scope>NUCLEOTIDE SEQUENCE [LARGE SCALE GENOMIC DNA]</scope>
    <source>
        <strain evidence="2 4">DSM 1911</strain>
    </source>
</reference>
<dbReference type="InterPro" id="IPR042267">
    <property type="entry name" value="VTC_sf"/>
</dbReference>
<dbReference type="Proteomes" id="UP000322619">
    <property type="component" value="Unassembled WGS sequence"/>
</dbReference>
<dbReference type="Proteomes" id="UP000176244">
    <property type="component" value="Unassembled WGS sequence"/>
</dbReference>
<evidence type="ECO:0000313" key="4">
    <source>
        <dbReference type="Proteomes" id="UP000176244"/>
    </source>
</evidence>
<dbReference type="InterPro" id="IPR018966">
    <property type="entry name" value="VTC_domain"/>
</dbReference>
<reference evidence="3 5" key="2">
    <citation type="submission" date="2019-08" db="EMBL/GenBank/DDBJ databases">
        <title>Isolation and enrichment of carboxydotrophic bacteria from anaerobic sludge for the production of bio-based chemicals from syngas.</title>
        <authorList>
            <person name="Antares A.L."/>
            <person name="Moreira J."/>
            <person name="Diender M."/>
            <person name="Parshina S.N."/>
            <person name="Stams A.J.M."/>
            <person name="Alves M."/>
            <person name="Alves J.I."/>
            <person name="Sousa D.Z."/>
        </authorList>
    </citation>
    <scope>NUCLEOTIDE SEQUENCE [LARGE SCALE GENOMIC DNA]</scope>
    <source>
        <strain evidence="3 5">JM</strain>
    </source>
</reference>
<dbReference type="Pfam" id="PF09359">
    <property type="entry name" value="VTC"/>
    <property type="match status" value="1"/>
</dbReference>
<accession>A0A1F2PJV4</accession>
<dbReference type="AlphaFoldDB" id="A0A1F2PJV4"/>
<dbReference type="Gene3D" id="3.20.100.30">
    <property type="entry name" value="VTC, catalytic tunnel domain"/>
    <property type="match status" value="1"/>
</dbReference>
<comment type="caution">
    <text evidence="2">The sequence shown here is derived from an EMBL/GenBank/DDBJ whole genome shotgun (WGS) entry which is preliminary data.</text>
</comment>
<dbReference type="GO" id="GO:0006799">
    <property type="term" value="P:polyphosphate biosynthetic process"/>
    <property type="evidence" value="ECO:0007669"/>
    <property type="project" value="UniProtKB-ARBA"/>
</dbReference>
<dbReference type="STRING" id="52694.ACWI_09550"/>
<evidence type="ECO:0000313" key="3">
    <source>
        <dbReference type="EMBL" id="TYC84170.1"/>
    </source>
</evidence>
<name>A0A1F2PJV4_9FIRM</name>
<evidence type="ECO:0000313" key="2">
    <source>
        <dbReference type="EMBL" id="OFV71650.1"/>
    </source>
</evidence>
<evidence type="ECO:0000259" key="1">
    <source>
        <dbReference type="Pfam" id="PF09359"/>
    </source>
</evidence>
<feature type="domain" description="VTC" evidence="1">
    <location>
        <begin position="7"/>
        <end position="232"/>
    </location>
</feature>
<dbReference type="OrthoDB" id="185578at2"/>
<organism evidence="2 4">
    <name type="scientific">Acetobacterium wieringae</name>
    <dbReference type="NCBI Taxonomy" id="52694"/>
    <lineage>
        <taxon>Bacteria</taxon>
        <taxon>Bacillati</taxon>
        <taxon>Bacillota</taxon>
        <taxon>Clostridia</taxon>
        <taxon>Eubacteriales</taxon>
        <taxon>Eubacteriaceae</taxon>
        <taxon>Acetobacterium</taxon>
    </lineage>
</organism>
<gene>
    <name evidence="2" type="ORF">ACWI_09550</name>
    <name evidence="3" type="ORF">FXB42_12605</name>
</gene>
<sequence>MITTTFKRYEKKYQLDAVQYEKILPILLTEMKPDTYTSKNDSYMIYNIYYDTQHYDVIRHSLSKPYYKEKLRLRSYTIPETLEERVFLELKKKIGGIVNKRRASLRLNDAYNFVSKREYPEGLNQSEVQVLKEIEYFLENRSIEAKAYISYQRTAYVGKNDPNLRVTFDCNIKSRQTHLFLEKGDYGDFVIPPNQYVMEIKILGAMPLWLARALSELKIYSSSFSKYGRTYQEYLSRAE</sequence>